<keyword evidence="10" id="KW-1185">Reference proteome</keyword>
<evidence type="ECO:0000313" key="9">
    <source>
        <dbReference type="EMBL" id="SFB74714.1"/>
    </source>
</evidence>
<feature type="domain" description="O-antigen ligase-related" evidence="7">
    <location>
        <begin position="204"/>
        <end position="338"/>
    </location>
</feature>
<dbReference type="STRING" id="1164594.SAMN05216204_101227"/>
<evidence type="ECO:0000256" key="3">
    <source>
        <dbReference type="ARBA" id="ARBA00022989"/>
    </source>
</evidence>
<feature type="transmembrane region" description="Helical" evidence="6">
    <location>
        <begin position="75"/>
        <end position="94"/>
    </location>
</feature>
<dbReference type="GO" id="GO:0016874">
    <property type="term" value="F:ligase activity"/>
    <property type="evidence" value="ECO:0007669"/>
    <property type="project" value="UniProtKB-KW"/>
</dbReference>
<dbReference type="InterPro" id="IPR051533">
    <property type="entry name" value="WaaL-like"/>
</dbReference>
<feature type="region of interest" description="Disordered" evidence="5">
    <location>
        <begin position="417"/>
        <end position="437"/>
    </location>
</feature>
<keyword evidence="2 6" id="KW-0812">Transmembrane</keyword>
<keyword evidence="3 6" id="KW-1133">Transmembrane helix</keyword>
<feature type="transmembrane region" description="Helical" evidence="6">
    <location>
        <begin position="367"/>
        <end position="390"/>
    </location>
</feature>
<name>A0A1I1DIQ1_9BURK</name>
<dbReference type="Proteomes" id="UP000198639">
    <property type="component" value="Unassembled WGS sequence"/>
</dbReference>
<dbReference type="RefSeq" id="WP_091869959.1">
    <property type="nucleotide sequence ID" value="NZ_FOLD01000001.1"/>
</dbReference>
<feature type="transmembrane region" description="Helical" evidence="6">
    <location>
        <begin position="43"/>
        <end position="63"/>
    </location>
</feature>
<evidence type="ECO:0000256" key="2">
    <source>
        <dbReference type="ARBA" id="ARBA00022692"/>
    </source>
</evidence>
<evidence type="ECO:0000259" key="8">
    <source>
        <dbReference type="Pfam" id="PF19358"/>
    </source>
</evidence>
<proteinExistence type="predicted"/>
<organism evidence="9 10">
    <name type="scientific">Massilia yuzhufengensis</name>
    <dbReference type="NCBI Taxonomy" id="1164594"/>
    <lineage>
        <taxon>Bacteria</taxon>
        <taxon>Pseudomonadati</taxon>
        <taxon>Pseudomonadota</taxon>
        <taxon>Betaproteobacteria</taxon>
        <taxon>Burkholderiales</taxon>
        <taxon>Oxalobacteraceae</taxon>
        <taxon>Telluria group</taxon>
        <taxon>Massilia</taxon>
    </lineage>
</organism>
<dbReference type="GO" id="GO:0016020">
    <property type="term" value="C:membrane"/>
    <property type="evidence" value="ECO:0007669"/>
    <property type="project" value="UniProtKB-SubCell"/>
</dbReference>
<evidence type="ECO:0000259" key="7">
    <source>
        <dbReference type="Pfam" id="PF04932"/>
    </source>
</evidence>
<evidence type="ECO:0000256" key="6">
    <source>
        <dbReference type="SAM" id="Phobius"/>
    </source>
</evidence>
<feature type="transmembrane region" description="Helical" evidence="6">
    <location>
        <begin position="129"/>
        <end position="151"/>
    </location>
</feature>
<gene>
    <name evidence="9" type="ORF">SAMN05216204_101227</name>
</gene>
<feature type="transmembrane region" description="Helical" evidence="6">
    <location>
        <begin position="236"/>
        <end position="253"/>
    </location>
</feature>
<keyword evidence="9" id="KW-0436">Ligase</keyword>
<dbReference type="OrthoDB" id="9772644at2"/>
<accession>A0A1I1DIQ1</accession>
<dbReference type="AlphaFoldDB" id="A0A1I1DIQ1"/>
<dbReference type="InterPro" id="IPR007016">
    <property type="entry name" value="O-antigen_ligase-rel_domated"/>
</dbReference>
<keyword evidence="4 6" id="KW-0472">Membrane</keyword>
<dbReference type="EMBL" id="FOLD01000001">
    <property type="protein sequence ID" value="SFB74714.1"/>
    <property type="molecule type" value="Genomic_DNA"/>
</dbReference>
<dbReference type="Pfam" id="PF19358">
    <property type="entry name" value="DUF5935"/>
    <property type="match status" value="1"/>
</dbReference>
<dbReference type="Pfam" id="PF04932">
    <property type="entry name" value="Wzy_C"/>
    <property type="match status" value="1"/>
</dbReference>
<feature type="transmembrane region" description="Helical" evidence="6">
    <location>
        <begin position="200"/>
        <end position="230"/>
    </location>
</feature>
<dbReference type="PANTHER" id="PTHR37422">
    <property type="entry name" value="TEICHURONIC ACID BIOSYNTHESIS PROTEIN TUAE"/>
    <property type="match status" value="1"/>
</dbReference>
<feature type="transmembrane region" description="Helical" evidence="6">
    <location>
        <begin position="330"/>
        <end position="347"/>
    </location>
</feature>
<dbReference type="PANTHER" id="PTHR37422:SF13">
    <property type="entry name" value="LIPOPOLYSACCHARIDE BIOSYNTHESIS PROTEIN PA4999-RELATED"/>
    <property type="match status" value="1"/>
</dbReference>
<sequence length="437" mass="48728">MRDIVITLIVLGSLPFALKRPWIGVLMWVWISVMNPHRLSWGFAYDFPFAAIIAGVTLVGVVITRDPKKLPVTPITVTLIMFTLWMNLTTLFAFYPESAQERLSQVNKIMLMTLVTGMMIKTRRQIECLAWALMISIGYYGTKGGLFTILTGGGNIVWGPSGSLIEGNNEVALAFITIIPIMFYLRLVSQNKWVRRALAVSMPLCAAAAIGSYSRGALLGVAAMLFFLWIKSPKKLVPGIVMVLMIPVAIAFMPDKWTERMDTINEYQSDASAMGRINAWKLAVNLANDRPLVGGGFELWKGPVFAKYAPDPEDPHAAHSIYFQALGEHGWVGFLLYMTLGFLTWRKGSWIIRKTEKLPELHWAKDLATMLQVSMVGFSVGGAFLSLVYYDVQYYLMMTMVATGVLVEKHLAEQKTGTQHSFPDSRQSLRPKAVTAT</sequence>
<dbReference type="NCBIfam" id="TIGR03097">
    <property type="entry name" value="PEP_O_lig_1"/>
    <property type="match status" value="1"/>
</dbReference>
<dbReference type="InterPro" id="IPR045979">
    <property type="entry name" value="DUF5935"/>
</dbReference>
<protein>
    <submittedName>
        <fullName evidence="9">Probable O-glycosylation ligase, exosortase A-associated</fullName>
    </submittedName>
</protein>
<evidence type="ECO:0000313" key="10">
    <source>
        <dbReference type="Proteomes" id="UP000198639"/>
    </source>
</evidence>
<reference evidence="10" key="1">
    <citation type="submission" date="2016-10" db="EMBL/GenBank/DDBJ databases">
        <authorList>
            <person name="Varghese N."/>
            <person name="Submissions S."/>
        </authorList>
    </citation>
    <scope>NUCLEOTIDE SEQUENCE [LARGE SCALE GENOMIC DNA]</scope>
    <source>
        <strain evidence="10">CGMCC 1.12041</strain>
    </source>
</reference>
<comment type="subcellular location">
    <subcellularLocation>
        <location evidence="1">Membrane</location>
        <topology evidence="1">Multi-pass membrane protein</topology>
    </subcellularLocation>
</comment>
<feature type="transmembrane region" description="Helical" evidence="6">
    <location>
        <begin position="171"/>
        <end position="188"/>
    </location>
</feature>
<evidence type="ECO:0000256" key="4">
    <source>
        <dbReference type="ARBA" id="ARBA00023136"/>
    </source>
</evidence>
<dbReference type="InterPro" id="IPR017528">
    <property type="entry name" value="CHP03097O-antigen_lig-rel"/>
</dbReference>
<feature type="domain" description="DUF5935" evidence="8">
    <location>
        <begin position="1"/>
        <end position="186"/>
    </location>
</feature>
<feature type="compositionally biased region" description="Polar residues" evidence="5">
    <location>
        <begin position="417"/>
        <end position="428"/>
    </location>
</feature>
<evidence type="ECO:0000256" key="5">
    <source>
        <dbReference type="SAM" id="MobiDB-lite"/>
    </source>
</evidence>
<evidence type="ECO:0000256" key="1">
    <source>
        <dbReference type="ARBA" id="ARBA00004141"/>
    </source>
</evidence>